<dbReference type="RefSeq" id="WP_258216893.1">
    <property type="nucleotide sequence ID" value="NZ_JANQBD010000027.1"/>
</dbReference>
<dbReference type="InterPro" id="IPR051913">
    <property type="entry name" value="GH2_Domain-Containing"/>
</dbReference>
<sequence>MQQLKLQYPIQKTINSKWRFAYFPSPDIDEAAAAREYDDNDWIPIAIPHTWSTYETTGELHPFIRNPSEKDNTYWRYGWGWYRKKLSISPEHRNKKIFIEFDGVMKYCRIYMNGHTAGEHKGGYMMRLPLLPTDGSAPSGFRTSTAPSCAGNAGENSTVVTFRFVAAGILLSHRSTKGQISVINMYVLW</sequence>
<gene>
    <name evidence="3" type="ORF">NV381_29495</name>
</gene>
<dbReference type="PANTHER" id="PTHR42732">
    <property type="entry name" value="BETA-GALACTOSIDASE"/>
    <property type="match status" value="1"/>
</dbReference>
<evidence type="ECO:0000256" key="1">
    <source>
        <dbReference type="ARBA" id="ARBA00007401"/>
    </source>
</evidence>
<dbReference type="Proteomes" id="UP001300012">
    <property type="component" value="Unassembled WGS sequence"/>
</dbReference>
<protein>
    <recommendedName>
        <fullName evidence="2">Glycosyl hydrolases family 2 sugar binding domain-containing protein</fullName>
    </recommendedName>
</protein>
<evidence type="ECO:0000313" key="3">
    <source>
        <dbReference type="EMBL" id="MCR8635344.1"/>
    </source>
</evidence>
<dbReference type="InterPro" id="IPR006104">
    <property type="entry name" value="Glyco_hydro_2_N"/>
</dbReference>
<dbReference type="SUPFAM" id="SSF49785">
    <property type="entry name" value="Galactose-binding domain-like"/>
    <property type="match status" value="1"/>
</dbReference>
<reference evidence="3 4" key="1">
    <citation type="submission" date="2022-08" db="EMBL/GenBank/DDBJ databases">
        <title>Paenibacillus endoradicis sp. nov., Paenibacillus radicibacter sp. nov and Paenibacillus pararadicis sp. nov., three cold-adapted plant growth-promoting bacteria isolated from root of Larix gmelinii in Great Khingan.</title>
        <authorList>
            <person name="Xue H."/>
        </authorList>
    </citation>
    <scope>NUCLEOTIDE SEQUENCE [LARGE SCALE GENOMIC DNA]</scope>
    <source>
        <strain evidence="3 4">N5-1-1-5</strain>
    </source>
</reference>
<keyword evidence="4" id="KW-1185">Reference proteome</keyword>
<comment type="similarity">
    <text evidence="1">Belongs to the glycosyl hydrolase 2 family.</text>
</comment>
<dbReference type="Pfam" id="PF02837">
    <property type="entry name" value="Glyco_hydro_2_N"/>
    <property type="match status" value="1"/>
</dbReference>
<name>A0ABT1YQ85_9BACL</name>
<proteinExistence type="inferred from homology"/>
<accession>A0ABT1YQ85</accession>
<dbReference type="PANTHER" id="PTHR42732:SF1">
    <property type="entry name" value="BETA-MANNOSIDASE"/>
    <property type="match status" value="1"/>
</dbReference>
<feature type="domain" description="Glycosyl hydrolases family 2 sugar binding" evidence="2">
    <location>
        <begin position="12"/>
        <end position="125"/>
    </location>
</feature>
<evidence type="ECO:0000259" key="2">
    <source>
        <dbReference type="Pfam" id="PF02837"/>
    </source>
</evidence>
<organism evidence="3 4">
    <name type="scientific">Paenibacillus radicis</name>
    <name type="common">ex Xue et al. 2023</name>
    <dbReference type="NCBI Taxonomy" id="2972489"/>
    <lineage>
        <taxon>Bacteria</taxon>
        <taxon>Bacillati</taxon>
        <taxon>Bacillota</taxon>
        <taxon>Bacilli</taxon>
        <taxon>Bacillales</taxon>
        <taxon>Paenibacillaceae</taxon>
        <taxon>Paenibacillus</taxon>
    </lineage>
</organism>
<evidence type="ECO:0000313" key="4">
    <source>
        <dbReference type="Proteomes" id="UP001300012"/>
    </source>
</evidence>
<dbReference type="EMBL" id="JANQBD010000027">
    <property type="protein sequence ID" value="MCR8635344.1"/>
    <property type="molecule type" value="Genomic_DNA"/>
</dbReference>
<dbReference type="Gene3D" id="2.60.120.260">
    <property type="entry name" value="Galactose-binding domain-like"/>
    <property type="match status" value="1"/>
</dbReference>
<comment type="caution">
    <text evidence="3">The sequence shown here is derived from an EMBL/GenBank/DDBJ whole genome shotgun (WGS) entry which is preliminary data.</text>
</comment>
<dbReference type="InterPro" id="IPR008979">
    <property type="entry name" value="Galactose-bd-like_sf"/>
</dbReference>